<dbReference type="InterPro" id="IPR029045">
    <property type="entry name" value="ClpP/crotonase-like_dom_sf"/>
</dbReference>
<dbReference type="EMBL" id="BMJC01000004">
    <property type="protein sequence ID" value="GGB10915.1"/>
    <property type="molecule type" value="Genomic_DNA"/>
</dbReference>
<keyword evidence="4" id="KW-1185">Reference proteome</keyword>
<dbReference type="InterPro" id="IPR005151">
    <property type="entry name" value="Tail-specific_protease"/>
</dbReference>
<feature type="region of interest" description="Disordered" evidence="1">
    <location>
        <begin position="191"/>
        <end position="220"/>
    </location>
</feature>
<evidence type="ECO:0000259" key="2">
    <source>
        <dbReference type="SMART" id="SM00245"/>
    </source>
</evidence>
<proteinExistence type="predicted"/>
<dbReference type="CDD" id="cd06567">
    <property type="entry name" value="Peptidase_S41"/>
    <property type="match status" value="1"/>
</dbReference>
<gene>
    <name evidence="3" type="ORF">GCM10011511_38110</name>
</gene>
<name>A0A8J2UG46_9BACT</name>
<dbReference type="PANTHER" id="PTHR32060:SF22">
    <property type="entry name" value="CARBOXYL-TERMINAL-PROCESSING PEPTIDASE 3, CHLOROPLASTIC"/>
    <property type="match status" value="1"/>
</dbReference>
<dbReference type="Pfam" id="PF03572">
    <property type="entry name" value="Peptidase_S41"/>
    <property type="match status" value="1"/>
</dbReference>
<evidence type="ECO:0000256" key="1">
    <source>
        <dbReference type="SAM" id="MobiDB-lite"/>
    </source>
</evidence>
<dbReference type="PANTHER" id="PTHR32060">
    <property type="entry name" value="TAIL-SPECIFIC PROTEASE"/>
    <property type="match status" value="1"/>
</dbReference>
<dbReference type="SUPFAM" id="SSF52096">
    <property type="entry name" value="ClpP/crotonase"/>
    <property type="match status" value="1"/>
</dbReference>
<reference evidence="3" key="2">
    <citation type="submission" date="2020-09" db="EMBL/GenBank/DDBJ databases">
        <authorList>
            <person name="Sun Q."/>
            <person name="Zhou Y."/>
        </authorList>
    </citation>
    <scope>NUCLEOTIDE SEQUENCE</scope>
    <source>
        <strain evidence="3">CGMCC 1.15448</strain>
    </source>
</reference>
<dbReference type="Gene3D" id="3.90.226.10">
    <property type="entry name" value="2-enoyl-CoA Hydratase, Chain A, domain 1"/>
    <property type="match status" value="1"/>
</dbReference>
<dbReference type="GO" id="GO:0008236">
    <property type="term" value="F:serine-type peptidase activity"/>
    <property type="evidence" value="ECO:0007669"/>
    <property type="project" value="InterPro"/>
</dbReference>
<sequence length="472" mass="54265">MVFRHLLESWHPSLYWYTPRDSMSAYFDEGYAAIRDSMTEPQFRTILSYVIAKVDCGHTSIRASKAYAHYLDTAKLPQFPLILKFWPDTMVVSANLNRRDSVLKRGTLILSINGRTTQQLTDTLFDYIVTDGLNQTGKYQYLSTGLHFSSWYHDIFGYSDSFDIGYRDTSGLTKLTRIPLYDPRADTLRKSLGHTLQPGTGQRPPGPAQRIRPADRRRRKQRELVFIRSLQLDTAGHTAFITLNTFEHGYHLRRFFHHAFTEIKQRQIKNLVVDVRSNGGGDASLSTLLTRYLIDKRFKVADSLYTIRRHSRYDRYINNGFLYDVLTLLASRKRSDGKYHFGYFERHYYSPLHQLHFDGHVYILTGGNSFSATCLFAGALKGQSNVTLVGEETGGGFYGNTAWMIPDATLPITKVRFRLPRFRLVVDRQREKNGRGILPDVEALPTIDAIGKGFDFKTARVKELIRQNADKN</sequence>
<reference evidence="3" key="1">
    <citation type="journal article" date="2014" name="Int. J. Syst. Evol. Microbiol.">
        <title>Complete genome sequence of Corynebacterium casei LMG S-19264T (=DSM 44701T), isolated from a smear-ripened cheese.</title>
        <authorList>
            <consortium name="US DOE Joint Genome Institute (JGI-PGF)"/>
            <person name="Walter F."/>
            <person name="Albersmeier A."/>
            <person name="Kalinowski J."/>
            <person name="Ruckert C."/>
        </authorList>
    </citation>
    <scope>NUCLEOTIDE SEQUENCE</scope>
    <source>
        <strain evidence="3">CGMCC 1.15448</strain>
    </source>
</reference>
<dbReference type="GO" id="GO:0006508">
    <property type="term" value="P:proteolysis"/>
    <property type="evidence" value="ECO:0007669"/>
    <property type="project" value="InterPro"/>
</dbReference>
<evidence type="ECO:0000313" key="4">
    <source>
        <dbReference type="Proteomes" id="UP000607559"/>
    </source>
</evidence>
<feature type="domain" description="Tail specific protease" evidence="2">
    <location>
        <begin position="213"/>
        <end position="444"/>
    </location>
</feature>
<organism evidence="3 4">
    <name type="scientific">Puia dinghuensis</name>
    <dbReference type="NCBI Taxonomy" id="1792502"/>
    <lineage>
        <taxon>Bacteria</taxon>
        <taxon>Pseudomonadati</taxon>
        <taxon>Bacteroidota</taxon>
        <taxon>Chitinophagia</taxon>
        <taxon>Chitinophagales</taxon>
        <taxon>Chitinophagaceae</taxon>
        <taxon>Puia</taxon>
    </lineage>
</organism>
<dbReference type="Proteomes" id="UP000607559">
    <property type="component" value="Unassembled WGS sequence"/>
</dbReference>
<evidence type="ECO:0000313" key="3">
    <source>
        <dbReference type="EMBL" id="GGB10915.1"/>
    </source>
</evidence>
<protein>
    <submittedName>
        <fullName evidence="3">Peptidase S41</fullName>
    </submittedName>
</protein>
<dbReference type="AlphaFoldDB" id="A0A8J2UG46"/>
<dbReference type="GO" id="GO:0004175">
    <property type="term" value="F:endopeptidase activity"/>
    <property type="evidence" value="ECO:0007669"/>
    <property type="project" value="TreeGrafter"/>
</dbReference>
<comment type="caution">
    <text evidence="3">The sequence shown here is derived from an EMBL/GenBank/DDBJ whole genome shotgun (WGS) entry which is preliminary data.</text>
</comment>
<dbReference type="SMART" id="SM00245">
    <property type="entry name" value="TSPc"/>
    <property type="match status" value="1"/>
</dbReference>
<accession>A0A8J2UG46</accession>